<protein>
    <submittedName>
        <fullName evidence="3">Uncharacterized protein</fullName>
    </submittedName>
</protein>
<feature type="compositionally biased region" description="Acidic residues" evidence="1">
    <location>
        <begin position="84"/>
        <end position="96"/>
    </location>
</feature>
<feature type="compositionally biased region" description="Basic and acidic residues" evidence="1">
    <location>
        <begin position="97"/>
        <end position="127"/>
    </location>
</feature>
<dbReference type="WBParaSite" id="SMTH1_57690.1">
    <property type="protein sequence ID" value="SMTH1_57690.1"/>
    <property type="gene ID" value="SMTH1_57690"/>
</dbReference>
<feature type="region of interest" description="Disordered" evidence="1">
    <location>
        <begin position="185"/>
        <end position="217"/>
    </location>
</feature>
<reference evidence="3" key="1">
    <citation type="submission" date="2023-11" db="UniProtKB">
        <authorList>
            <consortium name="WormBaseParasite"/>
        </authorList>
    </citation>
    <scope>IDENTIFICATION</scope>
</reference>
<name>A0AA85BHT0_9TREM</name>
<evidence type="ECO:0000256" key="1">
    <source>
        <dbReference type="SAM" id="MobiDB-lite"/>
    </source>
</evidence>
<proteinExistence type="predicted"/>
<evidence type="ECO:0000313" key="3">
    <source>
        <dbReference type="WBParaSite" id="SMTH1_57690.1"/>
    </source>
</evidence>
<dbReference type="AlphaFoldDB" id="A0AA85BHT0"/>
<dbReference type="Proteomes" id="UP000050791">
    <property type="component" value="Unassembled WGS sequence"/>
</dbReference>
<feature type="compositionally biased region" description="Basic and acidic residues" evidence="1">
    <location>
        <begin position="60"/>
        <end position="69"/>
    </location>
</feature>
<evidence type="ECO:0000313" key="2">
    <source>
        <dbReference type="Proteomes" id="UP000050791"/>
    </source>
</evidence>
<sequence length="249" mass="28823">MSDEQTSVCNTDEIVNCPNEVERNHDQHYPIKDDSIQSEEIIVNNSELDKQEENQNEAVVIKENDRCKTDVNSSKEILKSRENEGDDEAKEEEEEEKDKNTKLKEISDKENDSEKPSTFEIIDKNLEQSETTENSSGEKDKEHKKKVNLVKWLKKNVHIHLPKHHSFKKEKPVMEYKTECINSNEESMSDKQINHNSSEEVKTIEHTENEQNVTTEETHETTELLQSTIENTTTDHSLVTSTTINNAQL</sequence>
<feature type="region of interest" description="Disordered" evidence="1">
    <location>
        <begin position="46"/>
        <end position="145"/>
    </location>
</feature>
<organism evidence="2 3">
    <name type="scientific">Schistosoma mattheei</name>
    <dbReference type="NCBI Taxonomy" id="31246"/>
    <lineage>
        <taxon>Eukaryota</taxon>
        <taxon>Metazoa</taxon>
        <taxon>Spiralia</taxon>
        <taxon>Lophotrochozoa</taxon>
        <taxon>Platyhelminthes</taxon>
        <taxon>Trematoda</taxon>
        <taxon>Digenea</taxon>
        <taxon>Strigeidida</taxon>
        <taxon>Schistosomatoidea</taxon>
        <taxon>Schistosomatidae</taxon>
        <taxon>Schistosoma</taxon>
    </lineage>
</organism>
<feature type="compositionally biased region" description="Basic and acidic residues" evidence="1">
    <location>
        <begin position="188"/>
        <end position="209"/>
    </location>
</feature>
<accession>A0AA85BHT0</accession>